<name>A0A381N6L6_9ZZZZ</name>
<dbReference type="InterPro" id="IPR036265">
    <property type="entry name" value="HIT-like_sf"/>
</dbReference>
<dbReference type="PROSITE" id="PS51084">
    <property type="entry name" value="HIT_2"/>
    <property type="match status" value="1"/>
</dbReference>
<evidence type="ECO:0000259" key="2">
    <source>
        <dbReference type="PROSITE" id="PS51084"/>
    </source>
</evidence>
<reference evidence="3" key="1">
    <citation type="submission" date="2018-05" db="EMBL/GenBank/DDBJ databases">
        <authorList>
            <person name="Lanie J.A."/>
            <person name="Ng W.-L."/>
            <person name="Kazmierczak K.M."/>
            <person name="Andrzejewski T.M."/>
            <person name="Davidsen T.M."/>
            <person name="Wayne K.J."/>
            <person name="Tettelin H."/>
            <person name="Glass J.I."/>
            <person name="Rusch D."/>
            <person name="Podicherti R."/>
            <person name="Tsui H.-C.T."/>
            <person name="Winkler M.E."/>
        </authorList>
    </citation>
    <scope>NUCLEOTIDE SEQUENCE</scope>
</reference>
<dbReference type="GO" id="GO:0003824">
    <property type="term" value="F:catalytic activity"/>
    <property type="evidence" value="ECO:0007669"/>
    <property type="project" value="InterPro"/>
</dbReference>
<dbReference type="InterPro" id="IPR011146">
    <property type="entry name" value="HIT-like"/>
</dbReference>
<dbReference type="PANTHER" id="PTHR42997:SF1">
    <property type="entry name" value="AP-4-A PHOSPHORYLASE"/>
    <property type="match status" value="1"/>
</dbReference>
<gene>
    <name evidence="3" type="ORF">METZ01_LOCUS2142</name>
</gene>
<dbReference type="SUPFAM" id="SSF54197">
    <property type="entry name" value="HIT-like"/>
    <property type="match status" value="1"/>
</dbReference>
<dbReference type="CDD" id="cd01275">
    <property type="entry name" value="FHIT"/>
    <property type="match status" value="1"/>
</dbReference>
<protein>
    <recommendedName>
        <fullName evidence="2">HIT domain-containing protein</fullName>
    </recommendedName>
</protein>
<dbReference type="AlphaFoldDB" id="A0A381N6L6"/>
<dbReference type="Gene3D" id="3.30.428.10">
    <property type="entry name" value="HIT-like"/>
    <property type="match status" value="1"/>
</dbReference>
<accession>A0A381N6L6</accession>
<evidence type="ECO:0000256" key="1">
    <source>
        <dbReference type="ARBA" id="ARBA00022741"/>
    </source>
</evidence>
<dbReference type="EMBL" id="UINC01000111">
    <property type="protein sequence ID" value="SUZ49288.1"/>
    <property type="molecule type" value="Genomic_DNA"/>
</dbReference>
<organism evidence="3">
    <name type="scientific">marine metagenome</name>
    <dbReference type="NCBI Taxonomy" id="408172"/>
    <lineage>
        <taxon>unclassified sequences</taxon>
        <taxon>metagenomes</taxon>
        <taxon>ecological metagenomes</taxon>
    </lineage>
</organism>
<keyword evidence="1" id="KW-0547">Nucleotide-binding</keyword>
<feature type="domain" description="HIT" evidence="2">
    <location>
        <begin position="32"/>
        <end position="142"/>
    </location>
</feature>
<evidence type="ECO:0000313" key="3">
    <source>
        <dbReference type="EMBL" id="SUZ49288.1"/>
    </source>
</evidence>
<proteinExistence type="predicted"/>
<sequence>MDGLDRMWATWRQDYVSGETGEISRASEGKCVLCSVLDLRASYPEQLVYTGESAAVILNAYPYNTGHVMVLPYEHVADFDDLNPTTRLEMFDLVVRTIGAIQTSYTPDGVNMGANIGRGAGAGIPDHLHVHVLPRWDGDTNFMTTVGGVRVLPETLDSTLERLRSAFD</sequence>
<dbReference type="InterPro" id="IPR039383">
    <property type="entry name" value="FHIT"/>
</dbReference>
<dbReference type="GO" id="GO:0000166">
    <property type="term" value="F:nucleotide binding"/>
    <property type="evidence" value="ECO:0007669"/>
    <property type="project" value="UniProtKB-KW"/>
</dbReference>
<dbReference type="Pfam" id="PF01230">
    <property type="entry name" value="HIT"/>
    <property type="match status" value="1"/>
</dbReference>
<dbReference type="PANTHER" id="PTHR42997">
    <property type="entry name" value="HIT FAMILY HYDROLASE"/>
    <property type="match status" value="1"/>
</dbReference>
<dbReference type="InterPro" id="IPR052908">
    <property type="entry name" value="AP-4-A_phosphorylase"/>
</dbReference>